<evidence type="ECO:0000256" key="3">
    <source>
        <dbReference type="SAM" id="MobiDB-lite"/>
    </source>
</evidence>
<feature type="domain" description="N-acetyltransferase" evidence="4">
    <location>
        <begin position="170"/>
        <end position="262"/>
    </location>
</feature>
<sequence>MRTWRATYRGFVPDDYLSALDPVRWRPFWQDRLRTPEGRAGVLVLLPDPGDRPVGFAIFGRSRDPAVADLGHEASGGGDSGRVGSGREASGGGDSGRAGSDRNAFGGDGSGDGSGRDGSGGDGSAGGDGSGGAGSGRDGCGGDGSAGGGGSGGAGSERDGSDGDDSGRDGVAGGASGGVGEIFAIYVLPAHQGGGGGRLLISGALRALAADGCDRATLWVLEGNAAARRFYEHGGWHPDGSTKRDESRGFPLDEIRYARHLP</sequence>
<evidence type="ECO:0000313" key="5">
    <source>
        <dbReference type="EMBL" id="MDP9795363.1"/>
    </source>
</evidence>
<dbReference type="PANTHER" id="PTHR43420">
    <property type="entry name" value="ACETYLTRANSFERASE"/>
    <property type="match status" value="1"/>
</dbReference>
<name>A0ABT9MVV4_9ACTN</name>
<dbReference type="RefSeq" id="WP_306831112.1">
    <property type="nucleotide sequence ID" value="NZ_JAUSRA010000001.1"/>
</dbReference>
<accession>A0ABT9MVV4</accession>
<dbReference type="Pfam" id="PF00583">
    <property type="entry name" value="Acetyltransf_1"/>
    <property type="match status" value="1"/>
</dbReference>
<feature type="region of interest" description="Disordered" evidence="3">
    <location>
        <begin position="68"/>
        <end position="173"/>
    </location>
</feature>
<reference evidence="5 6" key="1">
    <citation type="submission" date="2023-07" db="EMBL/GenBank/DDBJ databases">
        <title>Sequencing the genomes of 1000 actinobacteria strains.</title>
        <authorList>
            <person name="Klenk H.-P."/>
        </authorList>
    </citation>
    <scope>NUCLEOTIDE SEQUENCE [LARGE SCALE GENOMIC DNA]</scope>
    <source>
        <strain evidence="5 6">DSM 44710</strain>
    </source>
</reference>
<gene>
    <name evidence="5" type="ORF">J2S43_003875</name>
</gene>
<evidence type="ECO:0000256" key="1">
    <source>
        <dbReference type="ARBA" id="ARBA00022679"/>
    </source>
</evidence>
<dbReference type="InterPro" id="IPR016181">
    <property type="entry name" value="Acyl_CoA_acyltransferase"/>
</dbReference>
<dbReference type="SUPFAM" id="SSF55729">
    <property type="entry name" value="Acyl-CoA N-acyltransferases (Nat)"/>
    <property type="match status" value="1"/>
</dbReference>
<dbReference type="EMBL" id="JAUSRA010000001">
    <property type="protein sequence ID" value="MDP9795363.1"/>
    <property type="molecule type" value="Genomic_DNA"/>
</dbReference>
<keyword evidence="1" id="KW-0808">Transferase</keyword>
<dbReference type="PROSITE" id="PS51186">
    <property type="entry name" value="GNAT"/>
    <property type="match status" value="1"/>
</dbReference>
<dbReference type="PANTHER" id="PTHR43420:SF12">
    <property type="entry name" value="N-ACETYLTRANSFERASE DOMAIN-CONTAINING PROTEIN"/>
    <property type="match status" value="1"/>
</dbReference>
<dbReference type="InterPro" id="IPR000182">
    <property type="entry name" value="GNAT_dom"/>
</dbReference>
<dbReference type="CDD" id="cd04301">
    <property type="entry name" value="NAT_SF"/>
    <property type="match status" value="1"/>
</dbReference>
<organism evidence="5 6">
    <name type="scientific">Catenuloplanes nepalensis</name>
    <dbReference type="NCBI Taxonomy" id="587533"/>
    <lineage>
        <taxon>Bacteria</taxon>
        <taxon>Bacillati</taxon>
        <taxon>Actinomycetota</taxon>
        <taxon>Actinomycetes</taxon>
        <taxon>Micromonosporales</taxon>
        <taxon>Micromonosporaceae</taxon>
        <taxon>Catenuloplanes</taxon>
    </lineage>
</organism>
<proteinExistence type="predicted"/>
<feature type="compositionally biased region" description="Basic and acidic residues" evidence="3">
    <location>
        <begin position="156"/>
        <end position="168"/>
    </location>
</feature>
<evidence type="ECO:0000256" key="2">
    <source>
        <dbReference type="ARBA" id="ARBA00023315"/>
    </source>
</evidence>
<dbReference type="InterPro" id="IPR050680">
    <property type="entry name" value="YpeA/RimI_acetyltransf"/>
</dbReference>
<keyword evidence="2" id="KW-0012">Acyltransferase</keyword>
<keyword evidence="6" id="KW-1185">Reference proteome</keyword>
<feature type="compositionally biased region" description="Gly residues" evidence="3">
    <location>
        <begin position="106"/>
        <end position="155"/>
    </location>
</feature>
<feature type="compositionally biased region" description="Gly residues" evidence="3">
    <location>
        <begin position="74"/>
        <end position="96"/>
    </location>
</feature>
<dbReference type="Gene3D" id="3.40.630.30">
    <property type="match status" value="2"/>
</dbReference>
<protein>
    <submittedName>
        <fullName evidence="5">GNAT superfamily N-acetyltransferase</fullName>
    </submittedName>
</protein>
<evidence type="ECO:0000259" key="4">
    <source>
        <dbReference type="PROSITE" id="PS51186"/>
    </source>
</evidence>
<evidence type="ECO:0000313" key="6">
    <source>
        <dbReference type="Proteomes" id="UP001240984"/>
    </source>
</evidence>
<comment type="caution">
    <text evidence="5">The sequence shown here is derived from an EMBL/GenBank/DDBJ whole genome shotgun (WGS) entry which is preliminary data.</text>
</comment>
<dbReference type="Proteomes" id="UP001240984">
    <property type="component" value="Unassembled WGS sequence"/>
</dbReference>